<evidence type="ECO:0000259" key="5">
    <source>
        <dbReference type="Pfam" id="PF04355"/>
    </source>
</evidence>
<dbReference type="GO" id="GO:0043165">
    <property type="term" value="P:Gram-negative-bacterium-type cell outer membrane assembly"/>
    <property type="evidence" value="ECO:0007669"/>
    <property type="project" value="TreeGrafter"/>
</dbReference>
<dbReference type="InterPro" id="IPR037873">
    <property type="entry name" value="BamE-like"/>
</dbReference>
<evidence type="ECO:0000256" key="2">
    <source>
        <dbReference type="ARBA" id="ARBA00023136"/>
    </source>
</evidence>
<protein>
    <submittedName>
        <fullName evidence="6">SmpA/OmlA domain protein</fullName>
    </submittedName>
</protein>
<feature type="domain" description="Outer membrane protein assembly factor BamE" evidence="5">
    <location>
        <begin position="53"/>
        <end position="121"/>
    </location>
</feature>
<evidence type="ECO:0000256" key="4">
    <source>
        <dbReference type="SAM" id="Coils"/>
    </source>
</evidence>
<evidence type="ECO:0000256" key="1">
    <source>
        <dbReference type="ARBA" id="ARBA00022729"/>
    </source>
</evidence>
<dbReference type="PANTHER" id="PTHR37482:SF1">
    <property type="entry name" value="OUTER MEMBRANE PROTEIN ASSEMBLY FACTOR BAME"/>
    <property type="match status" value="1"/>
</dbReference>
<dbReference type="AlphaFoldDB" id="A0A1W1DJQ9"/>
<dbReference type="PROSITE" id="PS51257">
    <property type="entry name" value="PROKAR_LIPOPROTEIN"/>
    <property type="match status" value="1"/>
</dbReference>
<accession>A0A1W1DJQ9</accession>
<organism evidence="6">
    <name type="scientific">hydrothermal vent metagenome</name>
    <dbReference type="NCBI Taxonomy" id="652676"/>
    <lineage>
        <taxon>unclassified sequences</taxon>
        <taxon>metagenomes</taxon>
        <taxon>ecological metagenomes</taxon>
    </lineage>
</organism>
<dbReference type="Gene3D" id="3.30.1450.10">
    <property type="match status" value="1"/>
</dbReference>
<keyword evidence="1" id="KW-0732">Signal</keyword>
<dbReference type="InterPro" id="IPR026592">
    <property type="entry name" value="BamE"/>
</dbReference>
<dbReference type="Pfam" id="PF04355">
    <property type="entry name" value="BamE"/>
    <property type="match status" value="1"/>
</dbReference>
<evidence type="ECO:0000256" key="3">
    <source>
        <dbReference type="ARBA" id="ARBA00023237"/>
    </source>
</evidence>
<dbReference type="GO" id="GO:1990063">
    <property type="term" value="C:Bam protein complex"/>
    <property type="evidence" value="ECO:0007669"/>
    <property type="project" value="TreeGrafter"/>
</dbReference>
<sequence>MNKLTLIVFSLPFLSACSPSMPELPDLPSLSDISKVIPGVYLPVVYKADIHQGSVLERFKINQLKVDMSKAQVQDLIGSPSIIDPFHDNQWDYINHSTLHQTDDIRYRLVLKFDGDTLTDINTAGIDSLSQLTDKEKILEDKRIADEKAAAEAKVLEEKRIADEKAAAEAKAEAEAEAEAERIAQEIAAAEAAAAEAKTLEEKRIADEKAAAEAKAEAERILEANKPWYQF</sequence>
<dbReference type="GO" id="GO:0030674">
    <property type="term" value="F:protein-macromolecule adaptor activity"/>
    <property type="evidence" value="ECO:0007669"/>
    <property type="project" value="TreeGrafter"/>
</dbReference>
<dbReference type="PANTHER" id="PTHR37482">
    <property type="entry name" value="OUTER MEMBRANE PROTEIN ASSEMBLY FACTOR BAME"/>
    <property type="match status" value="1"/>
</dbReference>
<keyword evidence="4" id="KW-0175">Coiled coil</keyword>
<proteinExistence type="inferred from homology"/>
<dbReference type="InterPro" id="IPR007450">
    <property type="entry name" value="BamE_dom"/>
</dbReference>
<gene>
    <name evidence="6" type="ORF">MNB_SUP05-13-194</name>
</gene>
<reference evidence="6" key="1">
    <citation type="submission" date="2016-10" db="EMBL/GenBank/DDBJ databases">
        <authorList>
            <person name="de Groot N.N."/>
        </authorList>
    </citation>
    <scope>NUCLEOTIDE SEQUENCE</scope>
</reference>
<dbReference type="HAMAP" id="MF_00925">
    <property type="entry name" value="OM_assembly_BamE"/>
    <property type="match status" value="1"/>
</dbReference>
<feature type="coiled-coil region" evidence="4">
    <location>
        <begin position="153"/>
        <end position="217"/>
    </location>
</feature>
<name>A0A1W1DJQ9_9ZZZZ</name>
<evidence type="ECO:0000313" key="6">
    <source>
        <dbReference type="EMBL" id="SFV81598.1"/>
    </source>
</evidence>
<dbReference type="GO" id="GO:0051205">
    <property type="term" value="P:protein insertion into membrane"/>
    <property type="evidence" value="ECO:0007669"/>
    <property type="project" value="TreeGrafter"/>
</dbReference>
<keyword evidence="2" id="KW-0472">Membrane</keyword>
<keyword evidence="3" id="KW-0998">Cell outer membrane</keyword>
<dbReference type="EMBL" id="FPHU01000149">
    <property type="protein sequence ID" value="SFV81598.1"/>
    <property type="molecule type" value="Genomic_DNA"/>
</dbReference>